<name>A0A849BEY1_9ACTN</name>
<comment type="caution">
    <text evidence="2">The sequence shown here is derived from an EMBL/GenBank/DDBJ whole genome shotgun (WGS) entry which is preliminary data.</text>
</comment>
<dbReference type="Gene3D" id="3.40.960.10">
    <property type="entry name" value="VSR Endonuclease"/>
    <property type="match status" value="1"/>
</dbReference>
<evidence type="ECO:0000313" key="2">
    <source>
        <dbReference type="EMBL" id="NNH21609.1"/>
    </source>
</evidence>
<organism evidence="2 3">
    <name type="scientific">Pseudokineococcus marinus</name>
    <dbReference type="NCBI Taxonomy" id="351215"/>
    <lineage>
        <taxon>Bacteria</taxon>
        <taxon>Bacillati</taxon>
        <taxon>Actinomycetota</taxon>
        <taxon>Actinomycetes</taxon>
        <taxon>Kineosporiales</taxon>
        <taxon>Kineosporiaceae</taxon>
        <taxon>Pseudokineococcus</taxon>
    </lineage>
</organism>
<keyword evidence="3" id="KW-1185">Reference proteome</keyword>
<evidence type="ECO:0000259" key="1">
    <source>
        <dbReference type="Pfam" id="PF04480"/>
    </source>
</evidence>
<proteinExistence type="predicted"/>
<dbReference type="RefSeq" id="WP_171201471.1">
    <property type="nucleotide sequence ID" value="NZ_BAAANP010000011.1"/>
</dbReference>
<reference evidence="2 3" key="1">
    <citation type="submission" date="2020-05" db="EMBL/GenBank/DDBJ databases">
        <title>MicrobeNet Type strains.</title>
        <authorList>
            <person name="Nicholson A.C."/>
        </authorList>
    </citation>
    <scope>NUCLEOTIDE SEQUENCE [LARGE SCALE GENOMIC DNA]</scope>
    <source>
        <strain evidence="2 3">JCM 14547</strain>
    </source>
</reference>
<dbReference type="AlphaFoldDB" id="A0A849BEY1"/>
<sequence>MSRPAVPQRLVGVPLRRQELLEHVTTAQLAGSGFRQVVRGVHVTAGTPDDHGTRVLGALRALRGRGVLGGLSAAWAHGVPEVRDDEPVLVLAARPAPRSRPPLVVVQQCALPAGDVVETRWGPATSPVRTAVDLLRTLPMPRALCAAEALAHRCGVGVDEVLAQLDRQRGDRGVALARRRAQRLVPAAESPQETALRLVLEDAGLPAPVPQHEVHDDAGRFVARLDLAWPSARVAVEYDGGHHREARQHSRDLARHNRLRALGWTVLQVDARVLARPEELLRQLAGLLGAR</sequence>
<protein>
    <submittedName>
        <fullName evidence="2">DUF559 domain-containing protein</fullName>
    </submittedName>
</protein>
<gene>
    <name evidence="2" type="ORF">HLB09_00615</name>
</gene>
<dbReference type="InterPro" id="IPR007569">
    <property type="entry name" value="DUF559"/>
</dbReference>
<feature type="domain" description="DUF559" evidence="1">
    <location>
        <begin position="226"/>
        <end position="283"/>
    </location>
</feature>
<dbReference type="SUPFAM" id="SSF52980">
    <property type="entry name" value="Restriction endonuclease-like"/>
    <property type="match status" value="1"/>
</dbReference>
<evidence type="ECO:0000313" key="3">
    <source>
        <dbReference type="Proteomes" id="UP000555552"/>
    </source>
</evidence>
<dbReference type="Pfam" id="PF04480">
    <property type="entry name" value="DUF559"/>
    <property type="match status" value="1"/>
</dbReference>
<dbReference type="EMBL" id="JABEMA010000003">
    <property type="protein sequence ID" value="NNH21609.1"/>
    <property type="molecule type" value="Genomic_DNA"/>
</dbReference>
<dbReference type="Proteomes" id="UP000555552">
    <property type="component" value="Unassembled WGS sequence"/>
</dbReference>
<dbReference type="InterPro" id="IPR011335">
    <property type="entry name" value="Restrct_endonuc-II-like"/>
</dbReference>
<accession>A0A849BEY1</accession>